<sequence length="81" mass="9069">MNEQETKTEQLESLLRVYGQREGGIDEAAKAIVNRLFGAIVGIERKNSPGLSTRDEKDAMIATYARAFTAAYDEFVDEKLK</sequence>
<keyword evidence="2" id="KW-1185">Reference proteome</keyword>
<name>A0ACC6PI64_9BACL</name>
<evidence type="ECO:0000313" key="1">
    <source>
        <dbReference type="EMBL" id="MEJ8306680.1"/>
    </source>
</evidence>
<reference evidence="1" key="1">
    <citation type="submission" date="2024-03" db="EMBL/GenBank/DDBJ databases">
        <title>Whole genome sequecning of epiphytes from Marcgravia umbellata leaves.</title>
        <authorList>
            <person name="Kumar G."/>
            <person name="Savka M.A."/>
        </authorList>
    </citation>
    <scope>NUCLEOTIDE SEQUENCE</scope>
    <source>
        <strain evidence="1">RIT_BL5</strain>
    </source>
</reference>
<dbReference type="EMBL" id="JBBKAR010000056">
    <property type="protein sequence ID" value="MEJ8306680.1"/>
    <property type="molecule type" value="Genomic_DNA"/>
</dbReference>
<protein>
    <submittedName>
        <fullName evidence="1">Uncharacterized protein</fullName>
    </submittedName>
</protein>
<organism evidence="1 2">
    <name type="scientific">Saccharibacillus sacchari</name>
    <dbReference type="NCBI Taxonomy" id="456493"/>
    <lineage>
        <taxon>Bacteria</taxon>
        <taxon>Bacillati</taxon>
        <taxon>Bacillota</taxon>
        <taxon>Bacilli</taxon>
        <taxon>Bacillales</taxon>
        <taxon>Paenibacillaceae</taxon>
        <taxon>Saccharibacillus</taxon>
    </lineage>
</organism>
<dbReference type="Proteomes" id="UP001380953">
    <property type="component" value="Unassembled WGS sequence"/>
</dbReference>
<evidence type="ECO:0000313" key="2">
    <source>
        <dbReference type="Proteomes" id="UP001380953"/>
    </source>
</evidence>
<gene>
    <name evidence="1" type="ORF">WKI47_22445</name>
</gene>
<accession>A0ACC6PI64</accession>
<proteinExistence type="predicted"/>
<comment type="caution">
    <text evidence="1">The sequence shown here is derived from an EMBL/GenBank/DDBJ whole genome shotgun (WGS) entry which is preliminary data.</text>
</comment>